<keyword evidence="5 10" id="KW-0732">Signal</keyword>
<evidence type="ECO:0000259" key="11">
    <source>
        <dbReference type="Pfam" id="PF13206"/>
    </source>
</evidence>
<keyword evidence="6" id="KW-0472">Membrane</keyword>
<evidence type="ECO:0000313" key="12">
    <source>
        <dbReference type="EMBL" id="CCD13074.1"/>
    </source>
</evidence>
<name>F9W7A9_TRYCI</name>
<evidence type="ECO:0000256" key="1">
    <source>
        <dbReference type="ARBA" id="ARBA00002523"/>
    </source>
</evidence>
<dbReference type="EMBL" id="CAEQ01001008">
    <property type="protein sequence ID" value="CCD13074.1"/>
    <property type="molecule type" value="Genomic_DNA"/>
</dbReference>
<organism evidence="12 13">
    <name type="scientific">Trypanosoma congolense (strain IL3000)</name>
    <dbReference type="NCBI Taxonomy" id="1068625"/>
    <lineage>
        <taxon>Eukaryota</taxon>
        <taxon>Discoba</taxon>
        <taxon>Euglenozoa</taxon>
        <taxon>Kinetoplastea</taxon>
        <taxon>Metakinetoplastina</taxon>
        <taxon>Trypanosomatida</taxon>
        <taxon>Trypanosomatidae</taxon>
        <taxon>Trypanosoma</taxon>
        <taxon>Nannomonas</taxon>
    </lineage>
</organism>
<feature type="chain" id="PRO_5003388757" evidence="10">
    <location>
        <begin position="26"/>
        <end position="352"/>
    </location>
</feature>
<feature type="signal peptide" evidence="10">
    <location>
        <begin position="1"/>
        <end position="25"/>
    </location>
</feature>
<feature type="domain" description="Trypanosome variant surface glycoprotein B-type N-terminal" evidence="11">
    <location>
        <begin position="54"/>
        <end position="290"/>
    </location>
</feature>
<protein>
    <submittedName>
        <fullName evidence="12">Variant surface glycoprotein</fullName>
    </submittedName>
</protein>
<dbReference type="GO" id="GO:0098552">
    <property type="term" value="C:side of membrane"/>
    <property type="evidence" value="ECO:0007669"/>
    <property type="project" value="UniProtKB-KW"/>
</dbReference>
<keyword evidence="7" id="KW-0325">Glycoprotein</keyword>
<feature type="region of interest" description="Disordered" evidence="9">
    <location>
        <begin position="279"/>
        <end position="320"/>
    </location>
</feature>
<proteinExistence type="predicted"/>
<dbReference type="Proteomes" id="UP000000702">
    <property type="component" value="Unassembled WGS sequence"/>
</dbReference>
<gene>
    <name evidence="12" type="ORF">TCIL3000_0_03990</name>
</gene>
<evidence type="ECO:0000313" key="13">
    <source>
        <dbReference type="Proteomes" id="UP000000702"/>
    </source>
</evidence>
<evidence type="ECO:0000256" key="2">
    <source>
        <dbReference type="ARBA" id="ARBA00004609"/>
    </source>
</evidence>
<accession>F9W7A9</accession>
<evidence type="ECO:0000256" key="5">
    <source>
        <dbReference type="ARBA" id="ARBA00022729"/>
    </source>
</evidence>
<keyword evidence="4" id="KW-0336">GPI-anchor</keyword>
<evidence type="ECO:0000256" key="7">
    <source>
        <dbReference type="ARBA" id="ARBA00023180"/>
    </source>
</evidence>
<evidence type="ECO:0000256" key="9">
    <source>
        <dbReference type="SAM" id="MobiDB-lite"/>
    </source>
</evidence>
<dbReference type="Pfam" id="PF13206">
    <property type="entry name" value="VSG_B"/>
    <property type="match status" value="1"/>
</dbReference>
<reference evidence="13" key="1">
    <citation type="submission" date="2011-07" db="EMBL/GenBank/DDBJ databases">
        <title>Divergent evolution of antigenic variation in African trypanosomes.</title>
        <authorList>
            <person name="Jackson A.P."/>
            <person name="Berry A."/>
            <person name="Allison H.C."/>
            <person name="Burton P."/>
            <person name="Anderson J."/>
            <person name="Aslett M."/>
            <person name="Brown R."/>
            <person name="Corton N."/>
            <person name="Harris D."/>
            <person name="Hauser H."/>
            <person name="Gamble J."/>
            <person name="Gilderthorp R."/>
            <person name="McQuillan J."/>
            <person name="Quail M.A."/>
            <person name="Sanders M."/>
            <person name="Van Tonder A."/>
            <person name="Ginger M.L."/>
            <person name="Donelson J.E."/>
            <person name="Field M.C."/>
            <person name="Barry J.D."/>
            <person name="Berriman M."/>
            <person name="Hertz-Fowler C."/>
        </authorList>
    </citation>
    <scope>NUCLEOTIDE SEQUENCE [LARGE SCALE GENOMIC DNA]</scope>
    <source>
        <strain evidence="13">IL3000</strain>
    </source>
</reference>
<evidence type="ECO:0000256" key="6">
    <source>
        <dbReference type="ARBA" id="ARBA00023136"/>
    </source>
</evidence>
<reference evidence="12 13" key="2">
    <citation type="journal article" date="2012" name="Proc. Natl. Acad. Sci. U.S.A.">
        <title>Antigenic diversity is generated by distinct evolutionary mechanisms in African trypanosome species.</title>
        <authorList>
            <person name="Jackson A.P."/>
            <person name="Berry A."/>
            <person name="Aslett M."/>
            <person name="Allison H.C."/>
            <person name="Burton P."/>
            <person name="Vavrova-Anderson J."/>
            <person name="Brown R."/>
            <person name="Browne H."/>
            <person name="Corton N."/>
            <person name="Hauser H."/>
            <person name="Gamble J."/>
            <person name="Gilderthorp R."/>
            <person name="Marcello L."/>
            <person name="McQuillan J."/>
            <person name="Otto T.D."/>
            <person name="Quail M.A."/>
            <person name="Sanders M.J."/>
            <person name="van Tonder A."/>
            <person name="Ginger M.L."/>
            <person name="Field M.C."/>
            <person name="Barry J.D."/>
            <person name="Hertz-Fowler C."/>
            <person name="Berriman M."/>
        </authorList>
    </citation>
    <scope>NUCLEOTIDE SEQUENCE [LARGE SCALE GENOMIC DNA]</scope>
    <source>
        <strain evidence="12 13">IL3000</strain>
    </source>
</reference>
<feature type="compositionally biased region" description="Basic and acidic residues" evidence="9">
    <location>
        <begin position="279"/>
        <end position="299"/>
    </location>
</feature>
<sequence length="352" mass="39630">MGEKVRMTRMVVNVWMMMIVTMGVSTNVDGSDHNHDAHNALCDLLSVSVKKWGEVKERKHDDPLRKALKQTIFGYGSVGEDLDKLKTKFPKDYEGVEGRLSSRSNWCGQPHEWDGYFKDEDRWSGHSAPHDMVCLCTVGEKGWPLNESKSYSDAETTLCGQDKQTLGATDGKGWDDDRKEKRGENHVNATWFGVTVSCLKGETSGDLKKALKNFLGKLEHNPGHGYDNRYRLGKGNVSSYAACNGKPELGVCAMYYNTTKPLPWWTELERALIEDEKIQKQREEEERRKQQGETEKQDLPKTAAITSGPSTTNQTEGTHKNTLHEAIRKLNMTSGTPISMPSSWLLSVVFLI</sequence>
<keyword evidence="8" id="KW-0449">Lipoprotein</keyword>
<dbReference type="AlphaFoldDB" id="F9W7A9"/>
<dbReference type="InterPro" id="IPR025932">
    <property type="entry name" value="Trypano_VSG_B_N_dom"/>
</dbReference>
<dbReference type="GO" id="GO:0005886">
    <property type="term" value="C:plasma membrane"/>
    <property type="evidence" value="ECO:0007669"/>
    <property type="project" value="UniProtKB-SubCell"/>
</dbReference>
<dbReference type="VEuPathDB" id="TriTrypDB:TcIL3000_0_03990"/>
<comment type="subcellular location">
    <subcellularLocation>
        <location evidence="2">Cell membrane</location>
        <topology evidence="2">Lipid-anchor</topology>
        <topology evidence="2">GPI-anchor</topology>
    </subcellularLocation>
</comment>
<evidence type="ECO:0000256" key="4">
    <source>
        <dbReference type="ARBA" id="ARBA00022622"/>
    </source>
</evidence>
<keyword evidence="13" id="KW-1185">Reference proteome</keyword>
<evidence type="ECO:0000256" key="10">
    <source>
        <dbReference type="SAM" id="SignalP"/>
    </source>
</evidence>
<evidence type="ECO:0000256" key="8">
    <source>
        <dbReference type="ARBA" id="ARBA00023288"/>
    </source>
</evidence>
<feature type="compositionally biased region" description="Polar residues" evidence="9">
    <location>
        <begin position="304"/>
        <end position="316"/>
    </location>
</feature>
<keyword evidence="3" id="KW-1003">Cell membrane</keyword>
<comment type="function">
    <text evidence="1">VSG forms a coat on the surface of the parasite. The trypanosome evades the immune response of the host by expressing a series of antigenically distinct VSGs from an estimated 1000 VSG genes.</text>
</comment>
<comment type="caution">
    <text evidence="12">The sequence shown here is derived from an EMBL/GenBank/DDBJ whole genome shotgun (WGS) entry which is preliminary data.</text>
</comment>
<evidence type="ECO:0000256" key="3">
    <source>
        <dbReference type="ARBA" id="ARBA00022475"/>
    </source>
</evidence>